<proteinExistence type="predicted"/>
<accession>A0A0A2M2R7</accession>
<reference evidence="1 2" key="1">
    <citation type="submission" date="2013-09" db="EMBL/GenBank/DDBJ databases">
        <authorList>
            <person name="Zeng Z."/>
            <person name="Chen C."/>
        </authorList>
    </citation>
    <scope>NUCLEOTIDE SEQUENCE [LARGE SCALE GENOMIC DNA]</scope>
    <source>
        <strain evidence="1 2">WB 3.3-2</strain>
    </source>
</reference>
<name>A0A0A2M2R7_9FLAO</name>
<dbReference type="Proteomes" id="UP000030152">
    <property type="component" value="Unassembled WGS sequence"/>
</dbReference>
<keyword evidence="2" id="KW-1185">Reference proteome</keyword>
<evidence type="ECO:0000313" key="1">
    <source>
        <dbReference type="EMBL" id="KGO85911.1"/>
    </source>
</evidence>
<organism evidence="1 2">
    <name type="scientific">Flavobacterium rivuli WB 3.3-2 = DSM 21788</name>
    <dbReference type="NCBI Taxonomy" id="1121895"/>
    <lineage>
        <taxon>Bacteria</taxon>
        <taxon>Pseudomonadati</taxon>
        <taxon>Bacteroidota</taxon>
        <taxon>Flavobacteriia</taxon>
        <taxon>Flavobacteriales</taxon>
        <taxon>Flavobacteriaceae</taxon>
        <taxon>Flavobacterium</taxon>
    </lineage>
</organism>
<evidence type="ECO:0000313" key="2">
    <source>
        <dbReference type="Proteomes" id="UP000030152"/>
    </source>
</evidence>
<dbReference type="EMBL" id="JRLX01000015">
    <property type="protein sequence ID" value="KGO85911.1"/>
    <property type="molecule type" value="Genomic_DNA"/>
</dbReference>
<gene>
    <name evidence="1" type="ORF">Q765_13855</name>
</gene>
<protein>
    <submittedName>
        <fullName evidence="1">Uncharacterized protein</fullName>
    </submittedName>
</protein>
<sequence>MTGQPDSFVIQTDIWPIAGTLQSPLPFERPKDLLTALISEAFPYYNSTLQSKPYYAYPKNEENRNGYFPMHHLRKTYLKQSFFLAFNESAHLHL</sequence>
<dbReference type="AlphaFoldDB" id="A0A0A2M2R7"/>
<comment type="caution">
    <text evidence="1">The sequence shown here is derived from an EMBL/GenBank/DDBJ whole genome shotgun (WGS) entry which is preliminary data.</text>
</comment>
<dbReference type="RefSeq" id="WP_020214380.1">
    <property type="nucleotide sequence ID" value="NZ_KB899973.1"/>
</dbReference>